<evidence type="ECO:0000256" key="10">
    <source>
        <dbReference type="ARBA" id="ARBA00047597"/>
    </source>
</evidence>
<dbReference type="Gene3D" id="3.90.176.10">
    <property type="entry name" value="Toxin ADP-ribosyltransferase, Chain A, domain 1"/>
    <property type="match status" value="1"/>
</dbReference>
<dbReference type="InterPro" id="IPR050999">
    <property type="entry name" value="ADP-ribosyltransferase_ARG"/>
</dbReference>
<proteinExistence type="inferred from homology"/>
<evidence type="ECO:0000256" key="5">
    <source>
        <dbReference type="ARBA" id="ARBA00022676"/>
    </source>
</evidence>
<dbReference type="InterPro" id="IPR000768">
    <property type="entry name" value="ART"/>
</dbReference>
<evidence type="ECO:0000256" key="3">
    <source>
        <dbReference type="ARBA" id="ARBA00022525"/>
    </source>
</evidence>
<keyword evidence="4" id="KW-0800">Toxin</keyword>
<dbReference type="SUPFAM" id="SSF56399">
    <property type="entry name" value="ADP-ribosylation"/>
    <property type="match status" value="1"/>
</dbReference>
<evidence type="ECO:0000256" key="8">
    <source>
        <dbReference type="ARBA" id="ARBA00022857"/>
    </source>
</evidence>
<dbReference type="PRINTS" id="PR00970">
    <property type="entry name" value="RIBTRNSFRASE"/>
</dbReference>
<organism evidence="12 13">
    <name type="scientific">Huso huso</name>
    <name type="common">Beluga</name>
    <name type="synonym">Acipenser huso</name>
    <dbReference type="NCBI Taxonomy" id="61971"/>
    <lineage>
        <taxon>Eukaryota</taxon>
        <taxon>Metazoa</taxon>
        <taxon>Chordata</taxon>
        <taxon>Craniata</taxon>
        <taxon>Vertebrata</taxon>
        <taxon>Euteleostomi</taxon>
        <taxon>Actinopterygii</taxon>
        <taxon>Chondrostei</taxon>
        <taxon>Acipenseriformes</taxon>
        <taxon>Acipenseridae</taxon>
        <taxon>Huso</taxon>
    </lineage>
</organism>
<comment type="catalytic activity">
    <reaction evidence="10 11">
        <text>L-arginyl-[protein] + NAD(+) = N(omega)-(ADP-D-ribosyl)-L-arginyl-[protein] + nicotinamide + H(+)</text>
        <dbReference type="Rhea" id="RHEA:19149"/>
        <dbReference type="Rhea" id="RHEA-COMP:10532"/>
        <dbReference type="Rhea" id="RHEA-COMP:15087"/>
        <dbReference type="ChEBI" id="CHEBI:15378"/>
        <dbReference type="ChEBI" id="CHEBI:17154"/>
        <dbReference type="ChEBI" id="CHEBI:29965"/>
        <dbReference type="ChEBI" id="CHEBI:57540"/>
        <dbReference type="ChEBI" id="CHEBI:142554"/>
        <dbReference type="EC" id="2.4.2.31"/>
    </reaction>
</comment>
<feature type="signal peptide" evidence="11">
    <location>
        <begin position="1"/>
        <end position="24"/>
    </location>
</feature>
<keyword evidence="3" id="KW-0964">Secreted</keyword>
<dbReference type="EMBL" id="JAHFZB010000043">
    <property type="protein sequence ID" value="KAK6468577.1"/>
    <property type="molecule type" value="Genomic_DNA"/>
</dbReference>
<dbReference type="PANTHER" id="PTHR10339:SF25">
    <property type="entry name" value="SECRETED EXOENZYME S"/>
    <property type="match status" value="1"/>
</dbReference>
<evidence type="ECO:0000313" key="12">
    <source>
        <dbReference type="EMBL" id="KAK6468577.1"/>
    </source>
</evidence>
<name>A0ABR0Y7E8_HUSHU</name>
<keyword evidence="6 11" id="KW-0808">Transferase</keyword>
<keyword evidence="8 11" id="KW-0521">NADP</keyword>
<keyword evidence="7" id="KW-0548">Nucleotidyltransferase</keyword>
<evidence type="ECO:0000256" key="9">
    <source>
        <dbReference type="ARBA" id="ARBA00023026"/>
    </source>
</evidence>
<comment type="caution">
    <text evidence="12">The sequence shown here is derived from an EMBL/GenBank/DDBJ whole genome shotgun (WGS) entry which is preliminary data.</text>
</comment>
<feature type="chain" id="PRO_5045009645" description="NAD(P)(+)--arginine ADP-ribosyltransferase" evidence="11">
    <location>
        <begin position="25"/>
        <end position="271"/>
    </location>
</feature>
<dbReference type="Pfam" id="PF01129">
    <property type="entry name" value="ART"/>
    <property type="match status" value="1"/>
</dbReference>
<evidence type="ECO:0000256" key="6">
    <source>
        <dbReference type="ARBA" id="ARBA00022679"/>
    </source>
</evidence>
<dbReference type="Proteomes" id="UP001369086">
    <property type="component" value="Unassembled WGS sequence"/>
</dbReference>
<keyword evidence="13" id="KW-1185">Reference proteome</keyword>
<protein>
    <recommendedName>
        <fullName evidence="11">NAD(P)(+)--arginine ADP-ribosyltransferase</fullName>
        <ecNumber evidence="11">2.4.2.31</ecNumber>
    </recommendedName>
    <alternativeName>
        <fullName evidence="11">Mono(ADP-ribosyl)transferase</fullName>
    </alternativeName>
</protein>
<dbReference type="EC" id="2.4.2.31" evidence="11"/>
<comment type="subcellular location">
    <subcellularLocation>
        <location evidence="1">Secreted</location>
    </subcellularLocation>
</comment>
<evidence type="ECO:0000256" key="2">
    <source>
        <dbReference type="ARBA" id="ARBA00009558"/>
    </source>
</evidence>
<gene>
    <name evidence="12" type="ORF">HHUSO_G33322</name>
</gene>
<reference evidence="12 13" key="1">
    <citation type="submission" date="2021-05" db="EMBL/GenBank/DDBJ databases">
        <authorList>
            <person name="Zahm M."/>
            <person name="Klopp C."/>
            <person name="Cabau C."/>
            <person name="Kuhl H."/>
            <person name="Suciu R."/>
            <person name="Ciorpac M."/>
            <person name="Holostenco D."/>
            <person name="Gessner J."/>
            <person name="Wuertz S."/>
            <person name="Hohne C."/>
            <person name="Stock M."/>
            <person name="Gislard M."/>
            <person name="Lluch J."/>
            <person name="Milhes M."/>
            <person name="Lampietro C."/>
            <person name="Lopez Roques C."/>
            <person name="Donnadieu C."/>
            <person name="Du K."/>
            <person name="Schartl M."/>
            <person name="Guiguen Y."/>
        </authorList>
    </citation>
    <scope>NUCLEOTIDE SEQUENCE [LARGE SCALE GENOMIC DNA]</scope>
    <source>
        <strain evidence="12">Hh-F2</strain>
        <tissue evidence="12">Blood</tissue>
    </source>
</reference>
<comment type="similarity">
    <text evidence="2 11">Belongs to the Arg-specific ADP-ribosyltransferase family.</text>
</comment>
<evidence type="ECO:0000256" key="1">
    <source>
        <dbReference type="ARBA" id="ARBA00004613"/>
    </source>
</evidence>
<sequence length="271" mass="30617">MNPAALSILLLSAAALLEFPQIKCEDPIKTIEMNMAEDALDDQYQGCRETMLKNINTTHLPSELNKNPALRKAWKIAQRETKRQRHKELSLEQATAIYVYTMDDVYSAFNAAIRTGGCVTANFRSKALHFHLTDALKALRPNKNTCYDVFRGVKLKFKTAKDKTVRFGQFASASLNQSEAEGFGKGTLFVIRTCLGVSIKKYSERSKQEEVLIPPFERFKVMEVKGTEIPLQNITDHESYFNCRGGATVFIIQHTLTVSCVIWSLIVMQIL</sequence>
<keyword evidence="9" id="KW-0843">Virulence</keyword>
<evidence type="ECO:0000313" key="13">
    <source>
        <dbReference type="Proteomes" id="UP001369086"/>
    </source>
</evidence>
<keyword evidence="11" id="KW-0732">Signal</keyword>
<evidence type="ECO:0000256" key="11">
    <source>
        <dbReference type="RuleBase" id="RU361228"/>
    </source>
</evidence>
<accession>A0ABR0Y7E8</accession>
<evidence type="ECO:0000256" key="4">
    <source>
        <dbReference type="ARBA" id="ARBA00022656"/>
    </source>
</evidence>
<keyword evidence="11" id="KW-0520">NAD</keyword>
<dbReference type="PROSITE" id="PS51996">
    <property type="entry name" value="TR_MART"/>
    <property type="match status" value="1"/>
</dbReference>
<keyword evidence="5 11" id="KW-0328">Glycosyltransferase</keyword>
<dbReference type="PANTHER" id="PTHR10339">
    <property type="entry name" value="ADP-RIBOSYLTRANSFERASE"/>
    <property type="match status" value="1"/>
</dbReference>
<evidence type="ECO:0000256" key="7">
    <source>
        <dbReference type="ARBA" id="ARBA00022695"/>
    </source>
</evidence>